<evidence type="ECO:0000259" key="2">
    <source>
        <dbReference type="Pfam" id="PF16538"/>
    </source>
</evidence>
<dbReference type="Pfam" id="PF16539">
    <property type="entry name" value="FlgT_M"/>
    <property type="match status" value="1"/>
</dbReference>
<dbReference type="Proteomes" id="UP000287823">
    <property type="component" value="Unassembled WGS sequence"/>
</dbReference>
<feature type="domain" description="Flagellar assembly protein T C-terminal" evidence="2">
    <location>
        <begin position="312"/>
        <end position="387"/>
    </location>
</feature>
<reference evidence="5 6" key="1">
    <citation type="journal article" date="2011" name="Front. Microbiol.">
        <title>Genomic signatures of strain selection and enhancement in Bacillus atrophaeus var. globigii, a historical biowarfare simulant.</title>
        <authorList>
            <person name="Gibbons H.S."/>
            <person name="Broomall S.M."/>
            <person name="McNew L.A."/>
            <person name="Daligault H."/>
            <person name="Chapman C."/>
            <person name="Bruce D."/>
            <person name="Karavis M."/>
            <person name="Krepps M."/>
            <person name="McGregor P.A."/>
            <person name="Hong C."/>
            <person name="Park K.H."/>
            <person name="Akmal A."/>
            <person name="Feldman A."/>
            <person name="Lin J.S."/>
            <person name="Chang W.E."/>
            <person name="Higgs B.W."/>
            <person name="Demirev P."/>
            <person name="Lindquist J."/>
            <person name="Liem A."/>
            <person name="Fochler E."/>
            <person name="Read T.D."/>
            <person name="Tapia R."/>
            <person name="Johnson S."/>
            <person name="Bishop-Lilly K.A."/>
            <person name="Detter C."/>
            <person name="Han C."/>
            <person name="Sozhamannan S."/>
            <person name="Rosenzweig C.N."/>
            <person name="Skowronski E.W."/>
        </authorList>
    </citation>
    <scope>NUCLEOTIDE SEQUENCE [LARGE SCALE GENOMIC DNA]</scope>
    <source>
        <strain evidence="5 6">Y4G10-17</strain>
    </source>
</reference>
<gene>
    <name evidence="5" type="ORF">CWE14_12590</name>
</gene>
<organism evidence="5 6">
    <name type="scientific">Aliidiomarina soli</name>
    <dbReference type="NCBI Taxonomy" id="1928574"/>
    <lineage>
        <taxon>Bacteria</taxon>
        <taxon>Pseudomonadati</taxon>
        <taxon>Pseudomonadota</taxon>
        <taxon>Gammaproteobacteria</taxon>
        <taxon>Alteromonadales</taxon>
        <taxon>Idiomarinaceae</taxon>
        <taxon>Aliidiomarina</taxon>
    </lineage>
</organism>
<evidence type="ECO:0000256" key="1">
    <source>
        <dbReference type="SAM" id="SignalP"/>
    </source>
</evidence>
<proteinExistence type="predicted"/>
<dbReference type="AlphaFoldDB" id="A0A432WCU1"/>
<feature type="domain" description="Flagellar assembly protein T N-terminal" evidence="4">
    <location>
        <begin position="23"/>
        <end position="108"/>
    </location>
</feature>
<dbReference type="InterPro" id="IPR032370">
    <property type="entry name" value="FlgT_N"/>
</dbReference>
<dbReference type="Gene3D" id="3.30.1660.40">
    <property type="entry name" value="FlgT, N-terminal domain"/>
    <property type="match status" value="1"/>
</dbReference>
<evidence type="ECO:0000313" key="6">
    <source>
        <dbReference type="Proteomes" id="UP000287823"/>
    </source>
</evidence>
<feature type="chain" id="PRO_5019524887" description="Flagellar biosynthesis protein FlgT" evidence="1">
    <location>
        <begin position="23"/>
        <end position="389"/>
    </location>
</feature>
<dbReference type="RefSeq" id="WP_126799700.1">
    <property type="nucleotide sequence ID" value="NZ_PIPO01000006.1"/>
</dbReference>
<evidence type="ECO:0000259" key="4">
    <source>
        <dbReference type="Pfam" id="PF16548"/>
    </source>
</evidence>
<dbReference type="InterPro" id="IPR032386">
    <property type="entry name" value="FlgT_M"/>
</dbReference>
<keyword evidence="1" id="KW-0732">Signal</keyword>
<dbReference type="InterPro" id="IPR038180">
    <property type="entry name" value="FlgT_N_sf"/>
</dbReference>
<dbReference type="EMBL" id="PIPO01000006">
    <property type="protein sequence ID" value="RUO30213.1"/>
    <property type="molecule type" value="Genomic_DNA"/>
</dbReference>
<dbReference type="Pfam" id="PF16538">
    <property type="entry name" value="FlgT_C"/>
    <property type="match status" value="1"/>
</dbReference>
<dbReference type="Gene3D" id="3.40.50.10610">
    <property type="entry name" value="ABC-type transport auxiliary lipoprotein component"/>
    <property type="match status" value="1"/>
</dbReference>
<sequence>MQKVFLFSALLTLLSLALPTQAEWYESTGSAPIVNNDVKAARSEAVTNALRQSLDFSGGRVASVEQVVDGVLTGDFFEWSAEGSIEQAEIVRERIRDNRIEVTIRANIRQDEEHCPAASFRKGVSIVPFELARAEQARHGALWELERAASQRFAEMLAQHSNTLFLEHRIERKVGLTEMRTANNDQAMAGFARRIGKETDAQYVMAAVFDDISTEQRGTNYTFWTPANQNRNMALTLYVFEASSGDLITRANVRGQTVWDFDYNEQVDPFGQRFWNSAYGNLIQERMQDLVYGVDERLSCEEPQGQVIAVSGNQVTVNLGANHGVDEGQNLHIYHRGNFIDDQGIYREQWVLSPYRLTVAQVERSSALTRVADDEVGSNIQVNDRVVVR</sequence>
<evidence type="ECO:0000313" key="5">
    <source>
        <dbReference type="EMBL" id="RUO30213.1"/>
    </source>
</evidence>
<name>A0A432WCU1_9GAMM</name>
<evidence type="ECO:0000259" key="3">
    <source>
        <dbReference type="Pfam" id="PF16539"/>
    </source>
</evidence>
<dbReference type="Gene3D" id="2.40.10.410">
    <property type="entry name" value="FlgT, C-terminal domain"/>
    <property type="match status" value="1"/>
</dbReference>
<dbReference type="InterPro" id="IPR038165">
    <property type="entry name" value="FlgT_C_sf"/>
</dbReference>
<dbReference type="InterPro" id="IPR032388">
    <property type="entry name" value="FlgT_C"/>
</dbReference>
<comment type="caution">
    <text evidence="5">The sequence shown here is derived from an EMBL/GenBank/DDBJ whole genome shotgun (WGS) entry which is preliminary data.</text>
</comment>
<keyword evidence="6" id="KW-1185">Reference proteome</keyword>
<feature type="domain" description="Flagellar assembly protein T middle" evidence="3">
    <location>
        <begin position="114"/>
        <end position="268"/>
    </location>
</feature>
<evidence type="ECO:0008006" key="7">
    <source>
        <dbReference type="Google" id="ProtNLM"/>
    </source>
</evidence>
<protein>
    <recommendedName>
        <fullName evidence="7">Flagellar biosynthesis protein FlgT</fullName>
    </recommendedName>
</protein>
<feature type="signal peptide" evidence="1">
    <location>
        <begin position="1"/>
        <end position="22"/>
    </location>
</feature>
<dbReference type="Pfam" id="PF16548">
    <property type="entry name" value="FlgT_N"/>
    <property type="match status" value="1"/>
</dbReference>
<accession>A0A432WCU1</accession>